<dbReference type="EnsemblPlants" id="Pp3c9_3490V3.2">
    <property type="protein sequence ID" value="PAC:32914270.CDS.1"/>
    <property type="gene ID" value="Pp3c9_3490"/>
</dbReference>
<dbReference type="PANTHER" id="PTHR32026:SF27">
    <property type="entry name" value="METHYLTRANSFERASE FKBM DOMAIN-CONTAINING PROTEIN-RELATED"/>
    <property type="match status" value="1"/>
</dbReference>
<sequence length="342" mass="39336">MNCFSDAQRQISPKAYNLIIVCLLGYILVDFVLFHWGPAPECENFALDVAKAHPDLPDGASQQVVNSITGSEEDPLCKTALGHLKFAPEVPIDKAWNQMKWIGAPAYCKVKGHLIESLDPLNNFRRGFALKFVSDVEDKTLVLPWLYGTKVNLNTKQRRVYLDFGANDFRTSVTWFLQMYPCDFTEVHAWEVNPGLFNIPSPGFNEDTNWIPENPHATRVIQTPKVSDWMVQRIKQYSTFVSDDDGKGSVNITRFMKEELKLAEEDTVVVKMDIEGAEWPILQRWLNDPEMAQIIDELFVEIHYKHPSMLDYHWGQFTHTREEATQLMAELRAKGFFVHAWP</sequence>
<dbReference type="Gramene" id="Pp3c9_3490V3.1">
    <property type="protein sequence ID" value="PAC:32914269.CDS.1"/>
    <property type="gene ID" value="Pp3c9_3490"/>
</dbReference>
<name>A0A2K1K1V4_PHYPA</name>
<dbReference type="OMA" id="PSMWDYH"/>
<dbReference type="PaxDb" id="3218-PP1S213_83V6.1"/>
<dbReference type="Gene3D" id="3.40.50.150">
    <property type="entry name" value="Vaccinia Virus protein VP39"/>
    <property type="match status" value="1"/>
</dbReference>
<gene>
    <name evidence="2" type="ORF">PHYPA_012220</name>
</gene>
<dbReference type="EMBL" id="ABEU02000009">
    <property type="protein sequence ID" value="PNR47747.1"/>
    <property type="molecule type" value="Genomic_DNA"/>
</dbReference>
<reference evidence="2 4" key="2">
    <citation type="journal article" date="2018" name="Plant J.">
        <title>The Physcomitrella patens chromosome-scale assembly reveals moss genome structure and evolution.</title>
        <authorList>
            <person name="Lang D."/>
            <person name="Ullrich K.K."/>
            <person name="Murat F."/>
            <person name="Fuchs J."/>
            <person name="Jenkins J."/>
            <person name="Haas F.B."/>
            <person name="Piednoel M."/>
            <person name="Gundlach H."/>
            <person name="Van Bel M."/>
            <person name="Meyberg R."/>
            <person name="Vives C."/>
            <person name="Morata J."/>
            <person name="Symeonidi A."/>
            <person name="Hiss M."/>
            <person name="Muchero W."/>
            <person name="Kamisugi Y."/>
            <person name="Saleh O."/>
            <person name="Blanc G."/>
            <person name="Decker E.L."/>
            <person name="van Gessel N."/>
            <person name="Grimwood J."/>
            <person name="Hayes R.D."/>
            <person name="Graham S.W."/>
            <person name="Gunter L.E."/>
            <person name="McDaniel S.F."/>
            <person name="Hoernstein S.N.W."/>
            <person name="Larsson A."/>
            <person name="Li F.W."/>
            <person name="Perroud P.F."/>
            <person name="Phillips J."/>
            <person name="Ranjan P."/>
            <person name="Rokshar D.S."/>
            <person name="Rothfels C.J."/>
            <person name="Schneider L."/>
            <person name="Shu S."/>
            <person name="Stevenson D.W."/>
            <person name="Thummler F."/>
            <person name="Tillich M."/>
            <person name="Villarreal Aguilar J.C."/>
            <person name="Widiez T."/>
            <person name="Wong G.K."/>
            <person name="Wymore A."/>
            <person name="Zhang Y."/>
            <person name="Zimmer A.D."/>
            <person name="Quatrano R.S."/>
            <person name="Mayer K.F.X."/>
            <person name="Goodstein D."/>
            <person name="Casacuberta J.M."/>
            <person name="Vandepoele K."/>
            <person name="Reski R."/>
            <person name="Cuming A.C."/>
            <person name="Tuskan G.A."/>
            <person name="Maumus F."/>
            <person name="Salse J."/>
            <person name="Schmutz J."/>
            <person name="Rensing S.A."/>
        </authorList>
    </citation>
    <scope>NUCLEOTIDE SEQUENCE [LARGE SCALE GENOMIC DNA]</scope>
    <source>
        <strain evidence="3 4">cv. Gransden 2004</strain>
    </source>
</reference>
<keyword evidence="1" id="KW-1133">Transmembrane helix</keyword>
<dbReference type="Proteomes" id="UP000006727">
    <property type="component" value="Chromosome 9"/>
</dbReference>
<dbReference type="InterPro" id="IPR029063">
    <property type="entry name" value="SAM-dependent_MTases_sf"/>
</dbReference>
<reference evidence="3" key="3">
    <citation type="submission" date="2020-12" db="UniProtKB">
        <authorList>
            <consortium name="EnsemblPlants"/>
        </authorList>
    </citation>
    <scope>IDENTIFICATION</scope>
</reference>
<reference evidence="2 4" key="1">
    <citation type="journal article" date="2008" name="Science">
        <title>The Physcomitrella genome reveals evolutionary insights into the conquest of land by plants.</title>
        <authorList>
            <person name="Rensing S."/>
            <person name="Lang D."/>
            <person name="Zimmer A."/>
            <person name="Terry A."/>
            <person name="Salamov A."/>
            <person name="Shapiro H."/>
            <person name="Nishiyama T."/>
            <person name="Perroud P.-F."/>
            <person name="Lindquist E."/>
            <person name="Kamisugi Y."/>
            <person name="Tanahashi T."/>
            <person name="Sakakibara K."/>
            <person name="Fujita T."/>
            <person name="Oishi K."/>
            <person name="Shin-I T."/>
            <person name="Kuroki Y."/>
            <person name="Toyoda A."/>
            <person name="Suzuki Y."/>
            <person name="Hashimoto A."/>
            <person name="Yamaguchi K."/>
            <person name="Sugano A."/>
            <person name="Kohara Y."/>
            <person name="Fujiyama A."/>
            <person name="Anterola A."/>
            <person name="Aoki S."/>
            <person name="Ashton N."/>
            <person name="Barbazuk W.B."/>
            <person name="Barker E."/>
            <person name="Bennetzen J."/>
            <person name="Bezanilla M."/>
            <person name="Blankenship R."/>
            <person name="Cho S.H."/>
            <person name="Dutcher S."/>
            <person name="Estelle M."/>
            <person name="Fawcett J.A."/>
            <person name="Gundlach H."/>
            <person name="Hanada K."/>
            <person name="Heyl A."/>
            <person name="Hicks K.A."/>
            <person name="Hugh J."/>
            <person name="Lohr M."/>
            <person name="Mayer K."/>
            <person name="Melkozernov A."/>
            <person name="Murata T."/>
            <person name="Nelson D."/>
            <person name="Pils B."/>
            <person name="Prigge M."/>
            <person name="Reiss B."/>
            <person name="Renner T."/>
            <person name="Rombauts S."/>
            <person name="Rushton P."/>
            <person name="Sanderfoot A."/>
            <person name="Schween G."/>
            <person name="Shiu S.-H."/>
            <person name="Stueber K."/>
            <person name="Theodoulou F.L."/>
            <person name="Tu H."/>
            <person name="Van de Peer Y."/>
            <person name="Verrier P.J."/>
            <person name="Waters E."/>
            <person name="Wood A."/>
            <person name="Yang L."/>
            <person name="Cove D."/>
            <person name="Cuming A."/>
            <person name="Hasebe M."/>
            <person name="Lucas S."/>
            <person name="Mishler D.B."/>
            <person name="Reski R."/>
            <person name="Grigoriev I."/>
            <person name="Quatrano R.S."/>
            <person name="Boore J.L."/>
        </authorList>
    </citation>
    <scope>NUCLEOTIDE SEQUENCE [LARGE SCALE GENOMIC DNA]</scope>
    <source>
        <strain evidence="3 4">cv. Gransden 2004</strain>
    </source>
</reference>
<dbReference type="PANTHER" id="PTHR32026">
    <property type="entry name" value="METHYLTRANSFERASE-LIKE PROTEIN 24"/>
    <property type="match status" value="1"/>
</dbReference>
<dbReference type="InterPro" id="IPR026913">
    <property type="entry name" value="METTL24"/>
</dbReference>
<organism evidence="2">
    <name type="scientific">Physcomitrium patens</name>
    <name type="common">Spreading-leaved earth moss</name>
    <name type="synonym">Physcomitrella patens</name>
    <dbReference type="NCBI Taxonomy" id="3218"/>
    <lineage>
        <taxon>Eukaryota</taxon>
        <taxon>Viridiplantae</taxon>
        <taxon>Streptophyta</taxon>
        <taxon>Embryophyta</taxon>
        <taxon>Bryophyta</taxon>
        <taxon>Bryophytina</taxon>
        <taxon>Bryopsida</taxon>
        <taxon>Funariidae</taxon>
        <taxon>Funariales</taxon>
        <taxon>Funariaceae</taxon>
        <taxon>Physcomitrium</taxon>
    </lineage>
</organism>
<evidence type="ECO:0000313" key="4">
    <source>
        <dbReference type="Proteomes" id="UP000006727"/>
    </source>
</evidence>
<evidence type="ECO:0008006" key="5">
    <source>
        <dbReference type="Google" id="ProtNLM"/>
    </source>
</evidence>
<keyword evidence="4" id="KW-1185">Reference proteome</keyword>
<protein>
    <recommendedName>
        <fullName evidence="5">Methyltransferase FkbM domain-containing protein</fullName>
    </recommendedName>
</protein>
<dbReference type="Gramene" id="Pp3c9_3490V3.2">
    <property type="protein sequence ID" value="PAC:32914270.CDS.1"/>
    <property type="gene ID" value="Pp3c9_3490"/>
</dbReference>
<dbReference type="InParanoid" id="A0A2K1K1V4"/>
<proteinExistence type="predicted"/>
<accession>A0A2K1K1V4</accession>
<feature type="transmembrane region" description="Helical" evidence="1">
    <location>
        <begin position="15"/>
        <end position="36"/>
    </location>
</feature>
<dbReference type="AlphaFoldDB" id="A0A2K1K1V4"/>
<dbReference type="EnsemblPlants" id="Pp3c9_3490V3.1">
    <property type="protein sequence ID" value="PAC:32914269.CDS.1"/>
    <property type="gene ID" value="Pp3c9_3490"/>
</dbReference>
<evidence type="ECO:0000313" key="3">
    <source>
        <dbReference type="EnsemblPlants" id="PAC:32914269.CDS.1"/>
    </source>
</evidence>
<keyword evidence="1" id="KW-0472">Membrane</keyword>
<evidence type="ECO:0000313" key="2">
    <source>
        <dbReference type="EMBL" id="PNR47747.1"/>
    </source>
</evidence>
<keyword evidence="1" id="KW-0812">Transmembrane</keyword>
<evidence type="ECO:0000256" key="1">
    <source>
        <dbReference type="SAM" id="Phobius"/>
    </source>
</evidence>